<reference evidence="2 3" key="1">
    <citation type="submission" date="2019-07" db="EMBL/GenBank/DDBJ databases">
        <title>Whole genome shotgun sequence of Halobacillus faecis NBRC 103569.</title>
        <authorList>
            <person name="Hosoyama A."/>
            <person name="Uohara A."/>
            <person name="Ohji S."/>
            <person name="Ichikawa N."/>
        </authorList>
    </citation>
    <scope>NUCLEOTIDE SEQUENCE [LARGE SCALE GENOMIC DNA]</scope>
    <source>
        <strain evidence="2 3">NBRC 103569</strain>
    </source>
</reference>
<dbReference type="OrthoDB" id="2968057at2"/>
<name>A0A511WSH0_9BACI</name>
<dbReference type="RefSeq" id="WP_146814950.1">
    <property type="nucleotide sequence ID" value="NZ_BJYD01000012.1"/>
</dbReference>
<feature type="transmembrane region" description="Helical" evidence="1">
    <location>
        <begin position="7"/>
        <end position="28"/>
    </location>
</feature>
<keyword evidence="1" id="KW-0472">Membrane</keyword>
<feature type="transmembrane region" description="Helical" evidence="1">
    <location>
        <begin position="74"/>
        <end position="94"/>
    </location>
</feature>
<feature type="transmembrane region" description="Helical" evidence="1">
    <location>
        <begin position="34"/>
        <end position="53"/>
    </location>
</feature>
<evidence type="ECO:0000256" key="1">
    <source>
        <dbReference type="SAM" id="Phobius"/>
    </source>
</evidence>
<evidence type="ECO:0000313" key="2">
    <source>
        <dbReference type="EMBL" id="GEN53351.1"/>
    </source>
</evidence>
<protein>
    <submittedName>
        <fullName evidence="2">Uncharacterized protein</fullName>
    </submittedName>
</protein>
<keyword evidence="1" id="KW-1133">Transmembrane helix</keyword>
<evidence type="ECO:0000313" key="3">
    <source>
        <dbReference type="Proteomes" id="UP000321886"/>
    </source>
</evidence>
<feature type="transmembrane region" description="Helical" evidence="1">
    <location>
        <begin position="160"/>
        <end position="178"/>
    </location>
</feature>
<comment type="caution">
    <text evidence="2">The sequence shown here is derived from an EMBL/GenBank/DDBJ whole genome shotgun (WGS) entry which is preliminary data.</text>
</comment>
<proteinExistence type="predicted"/>
<sequence length="202" mass="23722">MKVYKNFVLPFLLYSLFILAASAIHYLLSPPPFQYVRSIIFFGLAPALILYANDKQLWFRFSLRWVIKVSRRPVLSSILFVAGALVSFDLAFHLPFSQYVHLFLLWFGSFFYWAHLLLQCSFINPPNYMRRFLYIMLTSLLFVLYHEASSYFNGVYESEAFFYTGVMIMIIQLFALIMQWADAEKNTDPVNVKGYFKSVSKN</sequence>
<feature type="transmembrane region" description="Helical" evidence="1">
    <location>
        <begin position="132"/>
        <end position="148"/>
    </location>
</feature>
<feature type="transmembrane region" description="Helical" evidence="1">
    <location>
        <begin position="100"/>
        <end position="120"/>
    </location>
</feature>
<keyword evidence="1" id="KW-0812">Transmembrane</keyword>
<gene>
    <name evidence="2" type="ORF">HFA01_16130</name>
</gene>
<keyword evidence="3" id="KW-1185">Reference proteome</keyword>
<accession>A0A511WSH0</accession>
<dbReference type="Proteomes" id="UP000321886">
    <property type="component" value="Unassembled WGS sequence"/>
</dbReference>
<dbReference type="AlphaFoldDB" id="A0A511WSH0"/>
<dbReference type="EMBL" id="BJYD01000012">
    <property type="protein sequence ID" value="GEN53351.1"/>
    <property type="molecule type" value="Genomic_DNA"/>
</dbReference>
<organism evidence="2 3">
    <name type="scientific">Halobacillus faecis</name>
    <dbReference type="NCBI Taxonomy" id="360184"/>
    <lineage>
        <taxon>Bacteria</taxon>
        <taxon>Bacillati</taxon>
        <taxon>Bacillota</taxon>
        <taxon>Bacilli</taxon>
        <taxon>Bacillales</taxon>
        <taxon>Bacillaceae</taxon>
        <taxon>Halobacillus</taxon>
    </lineage>
</organism>